<organism evidence="2 3">
    <name type="scientific">Phytophthora megakarya</name>
    <dbReference type="NCBI Taxonomy" id="4795"/>
    <lineage>
        <taxon>Eukaryota</taxon>
        <taxon>Sar</taxon>
        <taxon>Stramenopiles</taxon>
        <taxon>Oomycota</taxon>
        <taxon>Peronosporomycetes</taxon>
        <taxon>Peronosporales</taxon>
        <taxon>Peronosporaceae</taxon>
        <taxon>Phytophthora</taxon>
    </lineage>
</organism>
<feature type="region of interest" description="Disordered" evidence="1">
    <location>
        <begin position="1"/>
        <end position="42"/>
    </location>
</feature>
<comment type="caution">
    <text evidence="2">The sequence shown here is derived from an EMBL/GenBank/DDBJ whole genome shotgun (WGS) entry which is preliminary data.</text>
</comment>
<reference evidence="3" key="1">
    <citation type="submission" date="2017-03" db="EMBL/GenBank/DDBJ databases">
        <title>Phytopthora megakarya and P. palmivora, two closely related causual agents of cacao black pod achieved similar genome size and gene model numbers by different mechanisms.</title>
        <authorList>
            <person name="Ali S."/>
            <person name="Shao J."/>
            <person name="Larry D.J."/>
            <person name="Kronmiller B."/>
            <person name="Shen D."/>
            <person name="Strem M.D."/>
            <person name="Melnick R.L."/>
            <person name="Guiltinan M.J."/>
            <person name="Tyler B.M."/>
            <person name="Meinhardt L.W."/>
            <person name="Bailey B.A."/>
        </authorList>
    </citation>
    <scope>NUCLEOTIDE SEQUENCE [LARGE SCALE GENOMIC DNA]</scope>
    <source>
        <strain evidence="3">zdho120</strain>
    </source>
</reference>
<dbReference type="OrthoDB" id="121113at2759"/>
<accession>A0A225UPN6</accession>
<sequence>MRTERVFNVNDDSTVRSPSDERCDVVGQGGPEPSEVDGEDIPSHKRLFTPVELNLLWKGSTIGAEEEPEEYYKKLEERLYPLDEVELKRQMKKNTERLKTMALEEMSMLLKIPVEPLTVNREASPCELATPEYWLAWYKKTRRRDVPTVISRRIDLKKLCQLALCLLSSSRTVTLTAELTLLLMSFSRPYDLFQYVHSKLLTLTPCGRILVWTWKRTCL</sequence>
<gene>
    <name evidence="2" type="ORF">PHMEG_00035025</name>
</gene>
<keyword evidence="3" id="KW-1185">Reference proteome</keyword>
<protein>
    <submittedName>
        <fullName evidence="2">Uncharacterized protein</fullName>
    </submittedName>
</protein>
<name>A0A225UPN6_9STRA</name>
<evidence type="ECO:0000313" key="3">
    <source>
        <dbReference type="Proteomes" id="UP000198211"/>
    </source>
</evidence>
<evidence type="ECO:0000256" key="1">
    <source>
        <dbReference type="SAM" id="MobiDB-lite"/>
    </source>
</evidence>
<dbReference type="EMBL" id="NBNE01013462">
    <property type="protein sequence ID" value="OWY95074.1"/>
    <property type="molecule type" value="Genomic_DNA"/>
</dbReference>
<dbReference type="AlphaFoldDB" id="A0A225UPN6"/>
<proteinExistence type="predicted"/>
<dbReference type="Proteomes" id="UP000198211">
    <property type="component" value="Unassembled WGS sequence"/>
</dbReference>
<evidence type="ECO:0000313" key="2">
    <source>
        <dbReference type="EMBL" id="OWY95074.1"/>
    </source>
</evidence>